<protein>
    <submittedName>
        <fullName evidence="1">Hif prolyl hydroxylase</fullName>
    </submittedName>
</protein>
<dbReference type="Proteomes" id="UP001362999">
    <property type="component" value="Unassembled WGS sequence"/>
</dbReference>
<dbReference type="AlphaFoldDB" id="A0AAW0DS90"/>
<gene>
    <name evidence="1" type="ORF">R3P38DRAFT_2501514</name>
</gene>
<name>A0AAW0DS90_9AGAR</name>
<accession>A0AAW0DS90</accession>
<dbReference type="Gene3D" id="6.10.140.2220">
    <property type="match status" value="1"/>
</dbReference>
<evidence type="ECO:0000313" key="1">
    <source>
        <dbReference type="EMBL" id="KAK7053924.1"/>
    </source>
</evidence>
<proteinExistence type="predicted"/>
<organism evidence="1 2">
    <name type="scientific">Favolaschia claudopus</name>
    <dbReference type="NCBI Taxonomy" id="2862362"/>
    <lineage>
        <taxon>Eukaryota</taxon>
        <taxon>Fungi</taxon>
        <taxon>Dikarya</taxon>
        <taxon>Basidiomycota</taxon>
        <taxon>Agaricomycotina</taxon>
        <taxon>Agaricomycetes</taxon>
        <taxon>Agaricomycetidae</taxon>
        <taxon>Agaricales</taxon>
        <taxon>Marasmiineae</taxon>
        <taxon>Mycenaceae</taxon>
        <taxon>Favolaschia</taxon>
    </lineage>
</organism>
<keyword evidence="2" id="KW-1185">Reference proteome</keyword>
<sequence>MSHQPPDGLCSVCNQHTSKWCSRCQRAWYCSEDHMHKVCMIVHSTALSESPIIQDWPQHQQHCHPAEPESMITISPQAELKCISVDAILFPADEDRPKIITVQCRPPQQPSRTRVCPTPMLQTYFDNPPNNMVLTQGLNKIYLRYPLQIFFSTTALSDASPENRAISKITGDTTLKQPFYGNVVALKYDGTRCSGYMSIHKNEVDSVSVPLSVYLLSLE</sequence>
<evidence type="ECO:0000313" key="2">
    <source>
        <dbReference type="Proteomes" id="UP001362999"/>
    </source>
</evidence>
<dbReference type="EMBL" id="JAWWNJ010000006">
    <property type="protein sequence ID" value="KAK7053924.1"/>
    <property type="molecule type" value="Genomic_DNA"/>
</dbReference>
<dbReference type="SUPFAM" id="SSF144232">
    <property type="entry name" value="HIT/MYND zinc finger-like"/>
    <property type="match status" value="1"/>
</dbReference>
<comment type="caution">
    <text evidence="1">The sequence shown here is derived from an EMBL/GenBank/DDBJ whole genome shotgun (WGS) entry which is preliminary data.</text>
</comment>
<reference evidence="1 2" key="1">
    <citation type="journal article" date="2024" name="J Genomics">
        <title>Draft genome sequencing and assembly of Favolaschia claudopus CIRM-BRFM 2984 isolated from oak limbs.</title>
        <authorList>
            <person name="Navarro D."/>
            <person name="Drula E."/>
            <person name="Chaduli D."/>
            <person name="Cazenave R."/>
            <person name="Ahrendt S."/>
            <person name="Wang J."/>
            <person name="Lipzen A."/>
            <person name="Daum C."/>
            <person name="Barry K."/>
            <person name="Grigoriev I.V."/>
            <person name="Favel A."/>
            <person name="Rosso M.N."/>
            <person name="Martin F."/>
        </authorList>
    </citation>
    <scope>NUCLEOTIDE SEQUENCE [LARGE SCALE GENOMIC DNA]</scope>
    <source>
        <strain evidence="1 2">CIRM-BRFM 2984</strain>
    </source>
</reference>